<accession>A0A2P2NJK2</accession>
<sequence>MQSCHASAHTRGKMSLNIRLESCWVPVLTIAGFLNLAFLFLPKRKMKSIPNSLRNKYIFESYIMVQLF</sequence>
<evidence type="ECO:0000256" key="1">
    <source>
        <dbReference type="SAM" id="Phobius"/>
    </source>
</evidence>
<name>A0A2P2NJK2_RHIMU</name>
<proteinExistence type="predicted"/>
<keyword evidence="1" id="KW-0472">Membrane</keyword>
<dbReference type="EMBL" id="GGEC01062169">
    <property type="protein sequence ID" value="MBX42653.1"/>
    <property type="molecule type" value="Transcribed_RNA"/>
</dbReference>
<feature type="transmembrane region" description="Helical" evidence="1">
    <location>
        <begin position="24"/>
        <end position="41"/>
    </location>
</feature>
<protein>
    <submittedName>
        <fullName evidence="2">Uncharacterized protein</fullName>
    </submittedName>
</protein>
<evidence type="ECO:0000313" key="2">
    <source>
        <dbReference type="EMBL" id="MBX42653.1"/>
    </source>
</evidence>
<reference evidence="2" key="1">
    <citation type="submission" date="2018-02" db="EMBL/GenBank/DDBJ databases">
        <title>Rhizophora mucronata_Transcriptome.</title>
        <authorList>
            <person name="Meera S.P."/>
            <person name="Sreeshan A."/>
            <person name="Augustine A."/>
        </authorList>
    </citation>
    <scope>NUCLEOTIDE SEQUENCE</scope>
    <source>
        <tissue evidence="2">Leaf</tissue>
    </source>
</reference>
<keyword evidence="1" id="KW-0812">Transmembrane</keyword>
<dbReference type="AlphaFoldDB" id="A0A2P2NJK2"/>
<keyword evidence="1" id="KW-1133">Transmembrane helix</keyword>
<organism evidence="2">
    <name type="scientific">Rhizophora mucronata</name>
    <name type="common">Asiatic mangrove</name>
    <dbReference type="NCBI Taxonomy" id="61149"/>
    <lineage>
        <taxon>Eukaryota</taxon>
        <taxon>Viridiplantae</taxon>
        <taxon>Streptophyta</taxon>
        <taxon>Embryophyta</taxon>
        <taxon>Tracheophyta</taxon>
        <taxon>Spermatophyta</taxon>
        <taxon>Magnoliopsida</taxon>
        <taxon>eudicotyledons</taxon>
        <taxon>Gunneridae</taxon>
        <taxon>Pentapetalae</taxon>
        <taxon>rosids</taxon>
        <taxon>fabids</taxon>
        <taxon>Malpighiales</taxon>
        <taxon>Rhizophoraceae</taxon>
        <taxon>Rhizophora</taxon>
    </lineage>
</organism>